<dbReference type="EMBL" id="AGCM01000074">
    <property type="protein sequence ID" value="EHM54211.1"/>
    <property type="molecule type" value="Genomic_DNA"/>
</dbReference>
<protein>
    <submittedName>
        <fullName evidence="1">Uncharacterized protein</fullName>
    </submittedName>
</protein>
<evidence type="ECO:0000313" key="1">
    <source>
        <dbReference type="EMBL" id="EHM54211.1"/>
    </source>
</evidence>
<evidence type="ECO:0000313" key="2">
    <source>
        <dbReference type="Proteomes" id="UP000004750"/>
    </source>
</evidence>
<dbReference type="Proteomes" id="UP000004750">
    <property type="component" value="Unassembled WGS sequence"/>
</dbReference>
<proteinExistence type="predicted"/>
<name>G9ZF12_9GAMM</name>
<dbReference type="HOGENOM" id="CLU_3280951_0_0_6"/>
<sequence length="40" mass="4360">CLRRLAGPVFIPPDGPSIYAARRGQCLRHLTRPVFTPLGG</sequence>
<gene>
    <name evidence="1" type="ORF">HMPREF9080_01352</name>
</gene>
<dbReference type="AlphaFoldDB" id="G9ZF12"/>
<accession>G9ZF12</accession>
<comment type="caution">
    <text evidence="1">The sequence shown here is derived from an EMBL/GenBank/DDBJ whole genome shotgun (WGS) entry which is preliminary data.</text>
</comment>
<reference evidence="1 2" key="1">
    <citation type="submission" date="2011-08" db="EMBL/GenBank/DDBJ databases">
        <authorList>
            <person name="Weinstock G."/>
            <person name="Sodergren E."/>
            <person name="Clifton S."/>
            <person name="Fulton L."/>
            <person name="Fulton B."/>
            <person name="Courtney L."/>
            <person name="Fronick C."/>
            <person name="Harrison M."/>
            <person name="Strong C."/>
            <person name="Farmer C."/>
            <person name="Delahaunty K."/>
            <person name="Markovic C."/>
            <person name="Hall O."/>
            <person name="Minx P."/>
            <person name="Tomlinson C."/>
            <person name="Mitreva M."/>
            <person name="Hou S."/>
            <person name="Chen J."/>
            <person name="Wollam A."/>
            <person name="Pepin K.H."/>
            <person name="Johnson M."/>
            <person name="Bhonagiri V."/>
            <person name="Zhang X."/>
            <person name="Suruliraj S."/>
            <person name="Warren W."/>
            <person name="Chinwalla A."/>
            <person name="Mardis E.R."/>
            <person name="Wilson R.K."/>
        </authorList>
    </citation>
    <scope>NUCLEOTIDE SEQUENCE [LARGE SCALE GENOMIC DNA]</scope>
    <source>
        <strain evidence="1 2">F0432</strain>
    </source>
</reference>
<organism evidence="1 2">
    <name type="scientific">Cardiobacterium valvarum F0432</name>
    <dbReference type="NCBI Taxonomy" id="797473"/>
    <lineage>
        <taxon>Bacteria</taxon>
        <taxon>Pseudomonadati</taxon>
        <taxon>Pseudomonadota</taxon>
        <taxon>Gammaproteobacteria</taxon>
        <taxon>Cardiobacteriales</taxon>
        <taxon>Cardiobacteriaceae</taxon>
        <taxon>Cardiobacterium</taxon>
    </lineage>
</organism>
<feature type="non-terminal residue" evidence="1">
    <location>
        <position position="1"/>
    </location>
</feature>